<gene>
    <name evidence="1" type="ORF">GJV18_12195</name>
</gene>
<name>A0A6I4KWE8_9PSED</name>
<dbReference type="RefSeq" id="WP_160345770.1">
    <property type="nucleotide sequence ID" value="NZ_WKJZ01000001.1"/>
</dbReference>
<proteinExistence type="predicted"/>
<reference evidence="1 2" key="1">
    <citation type="submission" date="2019-11" db="EMBL/GenBank/DDBJ databases">
        <title>Pseudomonas flavidum sp. nov., isolated from Baiyang Lake.</title>
        <authorList>
            <person name="Zhao Y."/>
        </authorList>
    </citation>
    <scope>NUCLEOTIDE SEQUENCE [LARGE SCALE GENOMIC DNA]</scope>
    <source>
        <strain evidence="2">R-22-3 w-18</strain>
    </source>
</reference>
<evidence type="ECO:0000313" key="1">
    <source>
        <dbReference type="EMBL" id="MVW76078.1"/>
    </source>
</evidence>
<comment type="caution">
    <text evidence="1">The sequence shown here is derived from an EMBL/GenBank/DDBJ whole genome shotgun (WGS) entry which is preliminary data.</text>
</comment>
<accession>A0A6I4KWE8</accession>
<dbReference type="Proteomes" id="UP000429555">
    <property type="component" value="Unassembled WGS sequence"/>
</dbReference>
<dbReference type="AlphaFoldDB" id="A0A6I4KWE8"/>
<sequence length="235" mass="26942">MRSWLRDRLACAEARANAWLFLYGQGNRVENLSRLRVPNAVLLPCIFIDPMKIEYKCNIRGEAQARRTLFRDGDWDVRRKSFAEVDSTDPRYISCAELLGSMPVEQTLEFQLLQERLLQRGEARGMRTLEQLRDYLQAVRGLYRQVAADGRLRTQDELGLCRYGGEINCAVGRDGQLLKTDDGNHRFALARHLKLQEVPVQISVIHSACHRHLPVSDKGSSAVNAFLKQLQERYA</sequence>
<protein>
    <submittedName>
        <fullName evidence="1">Uncharacterized protein</fullName>
    </submittedName>
</protein>
<dbReference type="EMBL" id="WKJZ01000001">
    <property type="protein sequence ID" value="MVW76078.1"/>
    <property type="molecule type" value="Genomic_DNA"/>
</dbReference>
<keyword evidence="2" id="KW-1185">Reference proteome</keyword>
<organism evidence="1 2">
    <name type="scientific">Pseudomonas xionganensis</name>
    <dbReference type="NCBI Taxonomy" id="2654845"/>
    <lineage>
        <taxon>Bacteria</taxon>
        <taxon>Pseudomonadati</taxon>
        <taxon>Pseudomonadota</taxon>
        <taxon>Gammaproteobacteria</taxon>
        <taxon>Pseudomonadales</taxon>
        <taxon>Pseudomonadaceae</taxon>
        <taxon>Pseudomonas</taxon>
    </lineage>
</organism>
<evidence type="ECO:0000313" key="2">
    <source>
        <dbReference type="Proteomes" id="UP000429555"/>
    </source>
</evidence>